<dbReference type="AlphaFoldDB" id="A0A6C0C002"/>
<sequence length="204" mass="23021">MENKIDKRAATDRLTMQIREQLQLIASRMYAQQIPLPWVAMYICQEAIEQVICGARRVLNELGYGDDSLLHMSADELTPLWTQHLQASLDASRRAAPHVLELQYATIQDVAGSAHAALKQKVRNRYFMSNGAAPGLATFPMLSSEEKSKSLPMPFILTGNPRVTQQKEYVKYMSHIQARRRLPSARSYAGCILAPDTTRPELYT</sequence>
<accession>A0A6C0C002</accession>
<dbReference type="EMBL" id="MN739301">
    <property type="protein sequence ID" value="QHS97662.1"/>
    <property type="molecule type" value="Genomic_DNA"/>
</dbReference>
<proteinExistence type="predicted"/>
<organism evidence="1">
    <name type="scientific">viral metagenome</name>
    <dbReference type="NCBI Taxonomy" id="1070528"/>
    <lineage>
        <taxon>unclassified sequences</taxon>
        <taxon>metagenomes</taxon>
        <taxon>organismal metagenomes</taxon>
    </lineage>
</organism>
<evidence type="ECO:0000313" key="1">
    <source>
        <dbReference type="EMBL" id="QHS97662.1"/>
    </source>
</evidence>
<name>A0A6C0C002_9ZZZZ</name>
<protein>
    <submittedName>
        <fullName evidence="1">Uncharacterized protein</fullName>
    </submittedName>
</protein>
<reference evidence="1" key="1">
    <citation type="journal article" date="2020" name="Nature">
        <title>Giant virus diversity and host interactions through global metagenomics.</title>
        <authorList>
            <person name="Schulz F."/>
            <person name="Roux S."/>
            <person name="Paez-Espino D."/>
            <person name="Jungbluth S."/>
            <person name="Walsh D.A."/>
            <person name="Denef V.J."/>
            <person name="McMahon K.D."/>
            <person name="Konstantinidis K.T."/>
            <person name="Eloe-Fadrosh E.A."/>
            <person name="Kyrpides N.C."/>
            <person name="Woyke T."/>
        </authorList>
    </citation>
    <scope>NUCLEOTIDE SEQUENCE</scope>
    <source>
        <strain evidence="1">GVMAG-M-3300020182-33</strain>
    </source>
</reference>